<proteinExistence type="predicted"/>
<sequence length="194" mass="21631">MKSLSKIMLIIFVLILFFAGIVFTNGLEDSSSEHEFIWTGTQPADSDRIEASIDQQISPYPGIEYDSITLSASKENDKLHIHATASSYDSIYTDRYDFIYRNSELTRVGYILEAIPVSIRSEAIAIAMQDEEVMQSLGSGNNVNTAPSVKQILPDTSENFYTGKTLISVTWLDNSISALIDMDSREVVQVWTGQ</sequence>
<organism evidence="1 2">
    <name type="scientific">Methanolobus vulcani</name>
    <dbReference type="NCBI Taxonomy" id="38026"/>
    <lineage>
        <taxon>Archaea</taxon>
        <taxon>Methanobacteriati</taxon>
        <taxon>Methanobacteriota</taxon>
        <taxon>Stenosarchaea group</taxon>
        <taxon>Methanomicrobia</taxon>
        <taxon>Methanosarcinales</taxon>
        <taxon>Methanosarcinaceae</taxon>
        <taxon>Methanolobus</taxon>
    </lineage>
</organism>
<reference evidence="1 2" key="1">
    <citation type="submission" date="2019-06" db="EMBL/GenBank/DDBJ databases">
        <title>Draft genome sequence of Methanolobus vulcani B1d.</title>
        <authorList>
            <person name="Creighbaum A.J."/>
            <person name="Ticak T."/>
            <person name="Hariraju D."/>
            <person name="Arivett B.A."/>
            <person name="Ferguson D.J.Jr."/>
        </authorList>
    </citation>
    <scope>NUCLEOTIDE SEQUENCE [LARGE SCALE GENOMIC DNA]</scope>
    <source>
        <strain evidence="1 2">B1d</strain>
    </source>
</reference>
<name>A0A7Z8P5J8_9EURY</name>
<dbReference type="Proteomes" id="UP000319335">
    <property type="component" value="Unassembled WGS sequence"/>
</dbReference>
<dbReference type="AlphaFoldDB" id="A0A7Z8P5J8"/>
<dbReference type="EMBL" id="VIAQ01000002">
    <property type="protein sequence ID" value="TQD29225.1"/>
    <property type="molecule type" value="Genomic_DNA"/>
</dbReference>
<protein>
    <submittedName>
        <fullName evidence="1">Uncharacterized protein</fullName>
    </submittedName>
</protein>
<comment type="caution">
    <text evidence="1">The sequence shown here is derived from an EMBL/GenBank/DDBJ whole genome shotgun (WGS) entry which is preliminary data.</text>
</comment>
<evidence type="ECO:0000313" key="1">
    <source>
        <dbReference type="EMBL" id="TQD29225.1"/>
    </source>
</evidence>
<dbReference type="OrthoDB" id="359332at2157"/>
<evidence type="ECO:0000313" key="2">
    <source>
        <dbReference type="Proteomes" id="UP000319335"/>
    </source>
</evidence>
<dbReference type="RefSeq" id="WP_154808249.1">
    <property type="nucleotide sequence ID" value="NZ_VIAQ01000002.1"/>
</dbReference>
<gene>
    <name evidence="1" type="ORF">FKV42_00275</name>
</gene>
<accession>A0A7Z8P5J8</accession>
<keyword evidence="2" id="KW-1185">Reference proteome</keyword>